<evidence type="ECO:0000313" key="7">
    <source>
        <dbReference type="EMBL" id="MBG9354993.1"/>
    </source>
</evidence>
<dbReference type="InterPro" id="IPR029045">
    <property type="entry name" value="ClpP/crotonase-like_dom_sf"/>
</dbReference>
<dbReference type="PROSITE" id="PS00166">
    <property type="entry name" value="ENOYL_COA_HYDRATASE"/>
    <property type="match status" value="1"/>
</dbReference>
<evidence type="ECO:0000256" key="1">
    <source>
        <dbReference type="ARBA" id="ARBA00002994"/>
    </source>
</evidence>
<comment type="similarity">
    <text evidence="2 6">Belongs to the enoyl-CoA hydratase/isomerase family.</text>
</comment>
<reference evidence="7 8" key="1">
    <citation type="journal article" date="2020" name="J. Clin. Microbiol.">
        <title>Assessing the Genetic Diversity of Austrian Corynebacterium diphtheriae Clinical Isolates, 2011-2019.</title>
        <authorList>
            <person name="Schaeffer J."/>
            <person name="Huhulescu S."/>
            <person name="Stoeger A."/>
            <person name="Allerberger F."/>
            <person name="Ruppitsch W."/>
        </authorList>
    </citation>
    <scope>NUCLEOTIDE SEQUENCE [LARGE SCALE GENOMIC DNA]</scope>
    <source>
        <strain evidence="7 8">04-17</strain>
    </source>
</reference>
<dbReference type="PANTHER" id="PTHR43802">
    <property type="entry name" value="ENOYL-COA HYDRATASE"/>
    <property type="match status" value="1"/>
</dbReference>
<dbReference type="Pfam" id="PF00378">
    <property type="entry name" value="ECH_1"/>
    <property type="match status" value="1"/>
</dbReference>
<evidence type="ECO:0000256" key="4">
    <source>
        <dbReference type="ARBA" id="ARBA00023709"/>
    </source>
</evidence>
<comment type="caution">
    <text evidence="7">The sequence shown here is derived from an EMBL/GenBank/DDBJ whole genome shotgun (WGS) entry which is preliminary data.</text>
</comment>
<protein>
    <submittedName>
        <fullName evidence="7">Crotonase/enoyl-CoA hydratase family protein</fullName>
    </submittedName>
</protein>
<keyword evidence="8" id="KW-1185">Reference proteome</keyword>
<proteinExistence type="inferred from homology"/>
<dbReference type="SUPFAM" id="SSF52096">
    <property type="entry name" value="ClpP/crotonase"/>
    <property type="match status" value="1"/>
</dbReference>
<evidence type="ECO:0000256" key="2">
    <source>
        <dbReference type="ARBA" id="ARBA00005254"/>
    </source>
</evidence>
<dbReference type="PANTHER" id="PTHR43802:SF1">
    <property type="entry name" value="IP11341P-RELATED"/>
    <property type="match status" value="1"/>
</dbReference>
<gene>
    <name evidence="7" type="ORF">I4J41_10545</name>
</gene>
<sequence>MSFQIERRGPIQVMILDRPHVRNAIDLDLSRAVAEAVDAAERDPDIRALVLTGSGGTFCSGMDLKAFSRGERPSIPGRGLCGITRRAPRLPLIAAVEGAAVGGGFELVLSADLVVAGESARFGMPEGRRGLVATQGGALRLPRRLPPSVAAEILLTGRFVGACEMMHFGLVNRVSKDGDALDVACDLARDVVAGAPLAIDAVLAVLRARSAPTAEEWSEQDERFKPVLVSSDAREGVLAFVHQRKPCWEGK</sequence>
<dbReference type="InterPro" id="IPR014748">
    <property type="entry name" value="Enoyl-CoA_hydra_C"/>
</dbReference>
<comment type="catalytic activity">
    <reaction evidence="4">
        <text>a (3S)-3-hydroxyacyl-CoA = a (2E)-enoyl-CoA + H2O</text>
        <dbReference type="Rhea" id="RHEA:16105"/>
        <dbReference type="ChEBI" id="CHEBI:15377"/>
        <dbReference type="ChEBI" id="CHEBI:57318"/>
        <dbReference type="ChEBI" id="CHEBI:58856"/>
        <dbReference type="EC" id="4.2.1.17"/>
    </reaction>
</comment>
<keyword evidence="3" id="KW-0443">Lipid metabolism</keyword>
<evidence type="ECO:0000256" key="6">
    <source>
        <dbReference type="RuleBase" id="RU003707"/>
    </source>
</evidence>
<dbReference type="CDD" id="cd06558">
    <property type="entry name" value="crotonase-like"/>
    <property type="match status" value="1"/>
</dbReference>
<dbReference type="NCBIfam" id="NF006100">
    <property type="entry name" value="PRK08252.1"/>
    <property type="match status" value="1"/>
</dbReference>
<evidence type="ECO:0000313" key="8">
    <source>
        <dbReference type="Proteomes" id="UP000615580"/>
    </source>
</evidence>
<dbReference type="RefSeq" id="WP_088267946.1">
    <property type="nucleotide sequence ID" value="NZ_JADQUD010000047.1"/>
</dbReference>
<dbReference type="Proteomes" id="UP000615580">
    <property type="component" value="Unassembled WGS sequence"/>
</dbReference>
<dbReference type="Gene3D" id="1.10.12.10">
    <property type="entry name" value="Lyase 2-enoyl-coa Hydratase, Chain A, domain 2"/>
    <property type="match status" value="1"/>
</dbReference>
<evidence type="ECO:0000256" key="5">
    <source>
        <dbReference type="ARBA" id="ARBA00023717"/>
    </source>
</evidence>
<dbReference type="Gene3D" id="3.90.226.10">
    <property type="entry name" value="2-enoyl-CoA Hydratase, Chain A, domain 1"/>
    <property type="match status" value="1"/>
</dbReference>
<name>A0ABS0LE73_9CORY</name>
<dbReference type="InterPro" id="IPR001753">
    <property type="entry name" value="Enoyl-CoA_hydra/iso"/>
</dbReference>
<keyword evidence="3" id="KW-0276">Fatty acid metabolism</keyword>
<dbReference type="InterPro" id="IPR018376">
    <property type="entry name" value="Enoyl-CoA_hyd/isom_CS"/>
</dbReference>
<comment type="function">
    <text evidence="1">Could possibly oxidize fatty acids using specific components.</text>
</comment>
<accession>A0ABS0LE73</accession>
<dbReference type="EMBL" id="JADQUG010000052">
    <property type="protein sequence ID" value="MBG9354993.1"/>
    <property type="molecule type" value="Genomic_DNA"/>
</dbReference>
<evidence type="ECO:0000256" key="3">
    <source>
        <dbReference type="ARBA" id="ARBA00022832"/>
    </source>
</evidence>
<comment type="catalytic activity">
    <reaction evidence="5">
        <text>a 4-saturated-(3S)-3-hydroxyacyl-CoA = a (3E)-enoyl-CoA + H2O</text>
        <dbReference type="Rhea" id="RHEA:20724"/>
        <dbReference type="ChEBI" id="CHEBI:15377"/>
        <dbReference type="ChEBI" id="CHEBI:58521"/>
        <dbReference type="ChEBI" id="CHEBI:137480"/>
        <dbReference type="EC" id="4.2.1.17"/>
    </reaction>
</comment>
<organism evidence="7 8">
    <name type="scientific">Corynebacterium belfantii</name>
    <dbReference type="NCBI Taxonomy" id="2014537"/>
    <lineage>
        <taxon>Bacteria</taxon>
        <taxon>Bacillati</taxon>
        <taxon>Actinomycetota</taxon>
        <taxon>Actinomycetes</taxon>
        <taxon>Mycobacteriales</taxon>
        <taxon>Corynebacteriaceae</taxon>
        <taxon>Corynebacterium</taxon>
    </lineage>
</organism>